<protein>
    <submittedName>
        <fullName evidence="3">PIF1</fullName>
        <ecNumber evidence="3">3.6.4.12</ecNumber>
    </submittedName>
</protein>
<sequence>MSKAQQNVYVNNIFDAGKTKQDNTLEYEECLASVDKSIYDELSSTQEKGTPSDDSVIMNSMPSVQSKQSDNSINQKKLALLRPILLVCFCILITAWNYNHIDTIERGILSDETVVYINSLSSPLENEEDCVHLFSRNFHVDLFNYSKIQNAVGELKVYKSADEGSTYYLDKFLAPKHFGLKVGCPVMLLKNLTNKLVNGLRGTVVQMNSASVDVKFEIEERTFTTNIKKYTFTTFDPVDKKSFS</sequence>
<keyword evidence="4" id="KW-1185">Reference proteome</keyword>
<dbReference type="GO" id="GO:0003678">
    <property type="term" value="F:DNA helicase activity"/>
    <property type="evidence" value="ECO:0007669"/>
    <property type="project" value="UniProtKB-EC"/>
</dbReference>
<keyword evidence="3" id="KW-0378">Hydrolase</keyword>
<reference evidence="3 4" key="1">
    <citation type="submission" date="2020-06" db="EMBL/GenBank/DDBJ databases">
        <authorList>
            <person name="Li R."/>
            <person name="Bekaert M."/>
        </authorList>
    </citation>
    <scope>NUCLEOTIDE SEQUENCE [LARGE SCALE GENOMIC DNA]</scope>
    <source>
        <strain evidence="4">wild</strain>
    </source>
</reference>
<dbReference type="AlphaFoldDB" id="A0A6J8A306"/>
<dbReference type="Pfam" id="PF21530">
    <property type="entry name" value="Pif1_2B_dom"/>
    <property type="match status" value="1"/>
</dbReference>
<evidence type="ECO:0000256" key="1">
    <source>
        <dbReference type="SAM" id="Phobius"/>
    </source>
</evidence>
<proteinExistence type="predicted"/>
<evidence type="ECO:0000313" key="4">
    <source>
        <dbReference type="Proteomes" id="UP000507470"/>
    </source>
</evidence>
<gene>
    <name evidence="3" type="ORF">MCOR_2981</name>
</gene>
<evidence type="ECO:0000313" key="3">
    <source>
        <dbReference type="EMBL" id="CAC5360531.1"/>
    </source>
</evidence>
<dbReference type="InterPro" id="IPR049163">
    <property type="entry name" value="Pif1-like_2B_dom"/>
</dbReference>
<keyword evidence="1" id="KW-0812">Transmembrane</keyword>
<feature type="domain" description="DNA helicase Pif1-like 2B" evidence="2">
    <location>
        <begin position="172"/>
        <end position="207"/>
    </location>
</feature>
<organism evidence="3 4">
    <name type="scientific">Mytilus coruscus</name>
    <name type="common">Sea mussel</name>
    <dbReference type="NCBI Taxonomy" id="42192"/>
    <lineage>
        <taxon>Eukaryota</taxon>
        <taxon>Metazoa</taxon>
        <taxon>Spiralia</taxon>
        <taxon>Lophotrochozoa</taxon>
        <taxon>Mollusca</taxon>
        <taxon>Bivalvia</taxon>
        <taxon>Autobranchia</taxon>
        <taxon>Pteriomorphia</taxon>
        <taxon>Mytilida</taxon>
        <taxon>Mytiloidea</taxon>
        <taxon>Mytilidae</taxon>
        <taxon>Mytilinae</taxon>
        <taxon>Mytilus</taxon>
    </lineage>
</organism>
<evidence type="ECO:0000259" key="2">
    <source>
        <dbReference type="Pfam" id="PF21530"/>
    </source>
</evidence>
<dbReference type="GO" id="GO:0016787">
    <property type="term" value="F:hydrolase activity"/>
    <property type="evidence" value="ECO:0007669"/>
    <property type="project" value="UniProtKB-KW"/>
</dbReference>
<keyword evidence="1" id="KW-1133">Transmembrane helix</keyword>
<dbReference type="EC" id="3.6.4.12" evidence="3"/>
<keyword evidence="1" id="KW-0472">Membrane</keyword>
<dbReference type="EMBL" id="CACVKT020000568">
    <property type="protein sequence ID" value="CAC5360531.1"/>
    <property type="molecule type" value="Genomic_DNA"/>
</dbReference>
<accession>A0A6J8A306</accession>
<feature type="transmembrane region" description="Helical" evidence="1">
    <location>
        <begin position="79"/>
        <end position="98"/>
    </location>
</feature>
<dbReference type="OrthoDB" id="10050764at2759"/>
<name>A0A6J8A306_MYTCO</name>
<dbReference type="Proteomes" id="UP000507470">
    <property type="component" value="Unassembled WGS sequence"/>
</dbReference>